<dbReference type="AlphaFoldDB" id="A0A0L6V452"/>
<name>A0A0L6V452_9BASI</name>
<reference evidence="2 3" key="1">
    <citation type="submission" date="2015-08" db="EMBL/GenBank/DDBJ databases">
        <title>Next Generation Sequencing and Analysis of the Genome of Puccinia sorghi L Schw, the Causal Agent of Maize Common Rust.</title>
        <authorList>
            <person name="Rochi L."/>
            <person name="Burguener G."/>
            <person name="Darino M."/>
            <person name="Turjanski A."/>
            <person name="Kreff E."/>
            <person name="Dieguez M.J."/>
            <person name="Sacco F."/>
        </authorList>
    </citation>
    <scope>NUCLEOTIDE SEQUENCE [LARGE SCALE GENOMIC DNA]</scope>
    <source>
        <strain evidence="2 3">RO10H11247</strain>
    </source>
</reference>
<comment type="caution">
    <text evidence="2">The sequence shown here is derived from an EMBL/GenBank/DDBJ whole genome shotgun (WGS) entry which is preliminary data.</text>
</comment>
<dbReference type="EMBL" id="LAVV01007568">
    <property type="protein sequence ID" value="KNZ55509.1"/>
    <property type="molecule type" value="Genomic_DNA"/>
</dbReference>
<evidence type="ECO:0000313" key="3">
    <source>
        <dbReference type="Proteomes" id="UP000037035"/>
    </source>
</evidence>
<feature type="region of interest" description="Disordered" evidence="1">
    <location>
        <begin position="1"/>
        <end position="58"/>
    </location>
</feature>
<accession>A0A0L6V452</accession>
<organism evidence="2 3">
    <name type="scientific">Puccinia sorghi</name>
    <dbReference type="NCBI Taxonomy" id="27349"/>
    <lineage>
        <taxon>Eukaryota</taxon>
        <taxon>Fungi</taxon>
        <taxon>Dikarya</taxon>
        <taxon>Basidiomycota</taxon>
        <taxon>Pucciniomycotina</taxon>
        <taxon>Pucciniomycetes</taxon>
        <taxon>Pucciniales</taxon>
        <taxon>Pucciniaceae</taxon>
        <taxon>Puccinia</taxon>
    </lineage>
</organism>
<protein>
    <submittedName>
        <fullName evidence="2">Uncharacterized protein</fullName>
    </submittedName>
</protein>
<evidence type="ECO:0000313" key="2">
    <source>
        <dbReference type="EMBL" id="KNZ55509.1"/>
    </source>
</evidence>
<dbReference type="Proteomes" id="UP000037035">
    <property type="component" value="Unassembled WGS sequence"/>
</dbReference>
<proteinExistence type="predicted"/>
<gene>
    <name evidence="2" type="ORF">VP01_265g11</name>
</gene>
<keyword evidence="3" id="KW-1185">Reference proteome</keyword>
<dbReference type="OrthoDB" id="2507501at2759"/>
<evidence type="ECO:0000256" key="1">
    <source>
        <dbReference type="SAM" id="MobiDB-lite"/>
    </source>
</evidence>
<dbReference type="VEuPathDB" id="FungiDB:VP01_265g11"/>
<feature type="compositionally biased region" description="Basic and acidic residues" evidence="1">
    <location>
        <begin position="16"/>
        <end position="58"/>
    </location>
</feature>
<sequence length="195" mass="23105">MQIEDKEEGNKKKKVKVEEEAPKKNKAKLEEEAPQKKKAKLEEEAPQKKKAKEGEEAPKKKFCPILTTPNLMDAEAFKWFPIQRVQWYKNHSDIDNIYFVLNMIKFESSGPCHVGNWMLMPTFGDVIANTFKYPRQFPPLHSIYLPFQTLFLKQWPQNAMTKDIYWEVKYTEFFQLNIQLKTKYGPNKKKIIKLC</sequence>